<evidence type="ECO:0000313" key="3">
    <source>
        <dbReference type="EMBL" id="TCT07471.1"/>
    </source>
</evidence>
<evidence type="ECO:0000313" key="4">
    <source>
        <dbReference type="Proteomes" id="UP000295525"/>
    </source>
</evidence>
<comment type="caution">
    <text evidence="3">The sequence shown here is derived from an EMBL/GenBank/DDBJ whole genome shotgun (WGS) entry which is preliminary data.</text>
</comment>
<dbReference type="GO" id="GO:0009898">
    <property type="term" value="C:cytoplasmic side of plasma membrane"/>
    <property type="evidence" value="ECO:0007669"/>
    <property type="project" value="TreeGrafter"/>
</dbReference>
<keyword evidence="4" id="KW-1185">Reference proteome</keyword>
<dbReference type="NCBIfam" id="TIGR03371">
    <property type="entry name" value="cellulose_yhjQ"/>
    <property type="match status" value="1"/>
</dbReference>
<evidence type="ECO:0000256" key="1">
    <source>
        <dbReference type="ARBA" id="ARBA00022741"/>
    </source>
</evidence>
<evidence type="ECO:0000256" key="2">
    <source>
        <dbReference type="ARBA" id="ARBA00022840"/>
    </source>
</evidence>
<dbReference type="RefSeq" id="WP_132582274.1">
    <property type="nucleotide sequence ID" value="NZ_SMAJ01000006.1"/>
</dbReference>
<dbReference type="Pfam" id="PF06564">
    <property type="entry name" value="CBP_BcsQ"/>
    <property type="match status" value="1"/>
</dbReference>
<accession>A0A4R3M2P5</accession>
<dbReference type="GO" id="GO:0005524">
    <property type="term" value="F:ATP binding"/>
    <property type="evidence" value="ECO:0007669"/>
    <property type="project" value="UniProtKB-KW"/>
</dbReference>
<keyword evidence="2" id="KW-0067">ATP-binding</keyword>
<dbReference type="InterPro" id="IPR017746">
    <property type="entry name" value="Cellulose_synthase_operon_BcsQ"/>
</dbReference>
<dbReference type="PANTHER" id="PTHR43384">
    <property type="entry name" value="SEPTUM SITE-DETERMINING PROTEIN MIND HOMOLOG, CHLOROPLASTIC-RELATED"/>
    <property type="match status" value="1"/>
</dbReference>
<name>A0A4R3M2P5_9BURK</name>
<dbReference type="AlphaFoldDB" id="A0A4R3M2P5"/>
<reference evidence="3 4" key="1">
    <citation type="submission" date="2019-03" db="EMBL/GenBank/DDBJ databases">
        <title>Genomic Encyclopedia of Type Strains, Phase IV (KMG-IV): sequencing the most valuable type-strain genomes for metagenomic binning, comparative biology and taxonomic classification.</title>
        <authorList>
            <person name="Goeker M."/>
        </authorList>
    </citation>
    <scope>NUCLEOTIDE SEQUENCE [LARGE SCALE GENOMIC DNA]</scope>
    <source>
        <strain evidence="3 4">DSM 24591</strain>
    </source>
</reference>
<dbReference type="GO" id="GO:0051782">
    <property type="term" value="P:negative regulation of cell division"/>
    <property type="evidence" value="ECO:0007669"/>
    <property type="project" value="TreeGrafter"/>
</dbReference>
<proteinExistence type="predicted"/>
<dbReference type="GO" id="GO:0005829">
    <property type="term" value="C:cytosol"/>
    <property type="evidence" value="ECO:0007669"/>
    <property type="project" value="TreeGrafter"/>
</dbReference>
<dbReference type="PANTHER" id="PTHR43384:SF6">
    <property type="entry name" value="SEPTUM SITE-DETERMINING PROTEIN MIND HOMOLOG, CHLOROPLASTIC"/>
    <property type="match status" value="1"/>
</dbReference>
<dbReference type="Proteomes" id="UP000295525">
    <property type="component" value="Unassembled WGS sequence"/>
</dbReference>
<gene>
    <name evidence="3" type="ORF">EDC26_106195</name>
</gene>
<dbReference type="InterPro" id="IPR050625">
    <property type="entry name" value="ParA/MinD_ATPase"/>
</dbReference>
<dbReference type="InterPro" id="IPR027417">
    <property type="entry name" value="P-loop_NTPase"/>
</dbReference>
<dbReference type="SUPFAM" id="SSF52540">
    <property type="entry name" value="P-loop containing nucleoside triphosphate hydrolases"/>
    <property type="match status" value="1"/>
</dbReference>
<dbReference type="GO" id="GO:0016887">
    <property type="term" value="F:ATP hydrolysis activity"/>
    <property type="evidence" value="ECO:0007669"/>
    <property type="project" value="TreeGrafter"/>
</dbReference>
<sequence>MKIIAVTSACGGVGKTTLVASQAALLLRRQITVVALEMNRQNVLGSFLGLPDRSLPGLLAHARDGQVAWPAAMHRNEEGVRLVPFGQADMPDAITFDSMLLNDPDWLASQLQSIDLPENGVVLLDTASLPDIKAAQAIRCADLVLCVTRPEPVANAALAQSFEMLSADSRKLKIVANGVSPARPMHYDMLTMLRACVGIDTLLPLRIHFDDAVPESYARGVHCFDMAPHSQAAHDLQGLANWLAHWVRTGEAH</sequence>
<organism evidence="3 4">
    <name type="scientific">Paralcaligenes ureilyticus</name>
    <dbReference type="NCBI Taxonomy" id="627131"/>
    <lineage>
        <taxon>Bacteria</taxon>
        <taxon>Pseudomonadati</taxon>
        <taxon>Pseudomonadota</taxon>
        <taxon>Betaproteobacteria</taxon>
        <taxon>Burkholderiales</taxon>
        <taxon>Alcaligenaceae</taxon>
        <taxon>Paralcaligenes</taxon>
    </lineage>
</organism>
<protein>
    <submittedName>
        <fullName evidence="3">Cellulose synthase operon protein YhjQ</fullName>
    </submittedName>
</protein>
<dbReference type="EMBL" id="SMAJ01000006">
    <property type="protein sequence ID" value="TCT07471.1"/>
    <property type="molecule type" value="Genomic_DNA"/>
</dbReference>
<dbReference type="Gene3D" id="3.40.50.300">
    <property type="entry name" value="P-loop containing nucleotide triphosphate hydrolases"/>
    <property type="match status" value="1"/>
</dbReference>
<keyword evidence="1" id="KW-0547">Nucleotide-binding</keyword>
<dbReference type="OrthoDB" id="5288747at2"/>